<organism evidence="2 3">
    <name type="scientific">Aquaticitalea lipolytica</name>
    <dbReference type="NCBI Taxonomy" id="1247562"/>
    <lineage>
        <taxon>Bacteria</taxon>
        <taxon>Pseudomonadati</taxon>
        <taxon>Bacteroidota</taxon>
        <taxon>Flavobacteriia</taxon>
        <taxon>Flavobacteriales</taxon>
        <taxon>Flavobacteriaceae</taxon>
        <taxon>Aquaticitalea</taxon>
    </lineage>
</organism>
<comment type="caution">
    <text evidence="2">The sequence shown here is derived from an EMBL/GenBank/DDBJ whole genome shotgun (WGS) entry which is preliminary data.</text>
</comment>
<dbReference type="RefSeq" id="WP_188604432.1">
    <property type="nucleotide sequence ID" value="NZ_BMIC01000001.1"/>
</dbReference>
<evidence type="ECO:0000259" key="1">
    <source>
        <dbReference type="PROSITE" id="PS50943"/>
    </source>
</evidence>
<protein>
    <submittedName>
        <fullName evidence="2">Transcriptional regulator</fullName>
    </submittedName>
</protein>
<dbReference type="EMBL" id="BMIC01000001">
    <property type="protein sequence ID" value="GFZ76265.1"/>
    <property type="molecule type" value="Genomic_DNA"/>
</dbReference>
<dbReference type="SUPFAM" id="SSF47413">
    <property type="entry name" value="lambda repressor-like DNA-binding domains"/>
    <property type="match status" value="1"/>
</dbReference>
<proteinExistence type="predicted"/>
<dbReference type="Pfam" id="PF13560">
    <property type="entry name" value="HTH_31"/>
    <property type="match status" value="1"/>
</dbReference>
<sequence length="99" mass="11509">MTFGEHIRKLREQKQLLLREVASQMHIDTALLSKIERGTRIARKEQVEALAIALNENKNDLLNVWMADKIVDMIKDENSITEILNLVKENIKKLTNQNE</sequence>
<evidence type="ECO:0000313" key="2">
    <source>
        <dbReference type="EMBL" id="GFZ76265.1"/>
    </source>
</evidence>
<dbReference type="GO" id="GO:0003677">
    <property type="term" value="F:DNA binding"/>
    <property type="evidence" value="ECO:0007669"/>
    <property type="project" value="InterPro"/>
</dbReference>
<dbReference type="InterPro" id="IPR010982">
    <property type="entry name" value="Lambda_DNA-bd_dom_sf"/>
</dbReference>
<name>A0A8J2TJW1_9FLAO</name>
<dbReference type="InterPro" id="IPR001387">
    <property type="entry name" value="Cro/C1-type_HTH"/>
</dbReference>
<dbReference type="PROSITE" id="PS50943">
    <property type="entry name" value="HTH_CROC1"/>
    <property type="match status" value="1"/>
</dbReference>
<dbReference type="CDD" id="cd00093">
    <property type="entry name" value="HTH_XRE"/>
    <property type="match status" value="1"/>
</dbReference>
<reference evidence="2 3" key="1">
    <citation type="journal article" date="2014" name="Int. J. Syst. Evol. Microbiol.">
        <title>Complete genome sequence of Corynebacterium casei LMG S-19264T (=DSM 44701T), isolated from a smear-ripened cheese.</title>
        <authorList>
            <consortium name="US DOE Joint Genome Institute (JGI-PGF)"/>
            <person name="Walter F."/>
            <person name="Albersmeier A."/>
            <person name="Kalinowski J."/>
            <person name="Ruckert C."/>
        </authorList>
    </citation>
    <scope>NUCLEOTIDE SEQUENCE [LARGE SCALE GENOMIC DNA]</scope>
    <source>
        <strain evidence="2 3">CGMCC 1.15295</strain>
    </source>
</reference>
<gene>
    <name evidence="2" type="ORF">GCM10011531_01550</name>
</gene>
<feature type="domain" description="HTH cro/C1-type" evidence="1">
    <location>
        <begin position="7"/>
        <end position="61"/>
    </location>
</feature>
<dbReference type="SMART" id="SM00530">
    <property type="entry name" value="HTH_XRE"/>
    <property type="match status" value="1"/>
</dbReference>
<evidence type="ECO:0000313" key="3">
    <source>
        <dbReference type="Proteomes" id="UP000598120"/>
    </source>
</evidence>
<accession>A0A8J2TJW1</accession>
<keyword evidence="3" id="KW-1185">Reference proteome</keyword>
<dbReference type="Gene3D" id="1.10.260.40">
    <property type="entry name" value="lambda repressor-like DNA-binding domains"/>
    <property type="match status" value="1"/>
</dbReference>
<dbReference type="AlphaFoldDB" id="A0A8J2TJW1"/>
<dbReference type="Proteomes" id="UP000598120">
    <property type="component" value="Unassembled WGS sequence"/>
</dbReference>